<evidence type="ECO:0000313" key="4">
    <source>
        <dbReference type="Proteomes" id="UP000295281"/>
    </source>
</evidence>
<feature type="compositionally biased region" description="Low complexity" evidence="1">
    <location>
        <begin position="9"/>
        <end position="18"/>
    </location>
</feature>
<keyword evidence="2" id="KW-0472">Membrane</keyword>
<dbReference type="RefSeq" id="WP_133742110.1">
    <property type="nucleotide sequence ID" value="NZ_SNYN01000011.1"/>
</dbReference>
<dbReference type="EMBL" id="SNYN01000011">
    <property type="protein sequence ID" value="TDQ51441.1"/>
    <property type="molecule type" value="Genomic_DNA"/>
</dbReference>
<reference evidence="3 4" key="1">
    <citation type="submission" date="2019-03" db="EMBL/GenBank/DDBJ databases">
        <title>Genomic Encyclopedia of Type Strains, Phase IV (KMG-IV): sequencing the most valuable type-strain genomes for metagenomic binning, comparative biology and taxonomic classification.</title>
        <authorList>
            <person name="Goeker M."/>
        </authorList>
    </citation>
    <scope>NUCLEOTIDE SEQUENCE [LARGE SCALE GENOMIC DNA]</scope>
    <source>
        <strain evidence="3 4">DSM 46770</strain>
    </source>
</reference>
<organism evidence="3 4">
    <name type="scientific">Actinorugispora endophytica</name>
    <dbReference type="NCBI Taxonomy" id="1605990"/>
    <lineage>
        <taxon>Bacteria</taxon>
        <taxon>Bacillati</taxon>
        <taxon>Actinomycetota</taxon>
        <taxon>Actinomycetes</taxon>
        <taxon>Streptosporangiales</taxon>
        <taxon>Nocardiopsidaceae</taxon>
        <taxon>Actinorugispora</taxon>
    </lineage>
</organism>
<feature type="transmembrane region" description="Helical" evidence="2">
    <location>
        <begin position="98"/>
        <end position="127"/>
    </location>
</feature>
<dbReference type="OrthoDB" id="3253635at2"/>
<protein>
    <submittedName>
        <fullName evidence="3">Thiosulfate dehydrogenase [quinone] large subunit</fullName>
    </submittedName>
</protein>
<keyword evidence="2" id="KW-1133">Transmembrane helix</keyword>
<dbReference type="AlphaFoldDB" id="A0A4R6UW21"/>
<comment type="caution">
    <text evidence="3">The sequence shown here is derived from an EMBL/GenBank/DDBJ whole genome shotgun (WGS) entry which is preliminary data.</text>
</comment>
<feature type="region of interest" description="Disordered" evidence="1">
    <location>
        <begin position="1"/>
        <end position="23"/>
    </location>
</feature>
<gene>
    <name evidence="3" type="ORF">EV190_11145</name>
</gene>
<evidence type="ECO:0000256" key="2">
    <source>
        <dbReference type="SAM" id="Phobius"/>
    </source>
</evidence>
<dbReference type="Proteomes" id="UP000295281">
    <property type="component" value="Unassembled WGS sequence"/>
</dbReference>
<accession>A0A4R6UW21</accession>
<feature type="transmembrane region" description="Helical" evidence="2">
    <location>
        <begin position="147"/>
        <end position="172"/>
    </location>
</feature>
<proteinExistence type="predicted"/>
<evidence type="ECO:0000256" key="1">
    <source>
        <dbReference type="SAM" id="MobiDB-lite"/>
    </source>
</evidence>
<keyword evidence="4" id="KW-1185">Reference proteome</keyword>
<evidence type="ECO:0000313" key="3">
    <source>
        <dbReference type="EMBL" id="TDQ51441.1"/>
    </source>
</evidence>
<keyword evidence="2" id="KW-0812">Transmembrane</keyword>
<sequence length="185" mass="19565">MAVMSTTRTHPGPTSPAAAPAPPAHSPAAGRIWALTRVSLGLGYLWTFLDLTFGLGMGTPAERAWLTGNSPIRWSLINLDGPVAELVHPTSGQPAVDLALMVFLFATGVALLLGVALWPAAALNAVVMGLTAAVRWPEPSDTFIDAHLIFLLLGVGLAAARAGDVWGLGPVWRRSPLVRRLPWLR</sequence>
<name>A0A4R6UW21_9ACTN</name>